<keyword evidence="4 5" id="KW-0472">Membrane</keyword>
<evidence type="ECO:0000313" key="7">
    <source>
        <dbReference type="Proteomes" id="UP000015559"/>
    </source>
</evidence>
<dbReference type="InterPro" id="IPR003825">
    <property type="entry name" value="Colicin-V_CvpA"/>
</dbReference>
<comment type="subcellular location">
    <subcellularLocation>
        <location evidence="1">Membrane</location>
        <topology evidence="1">Multi-pass membrane protein</topology>
    </subcellularLocation>
</comment>
<feature type="transmembrane region" description="Helical" evidence="5">
    <location>
        <begin position="33"/>
        <end position="51"/>
    </location>
</feature>
<feature type="transmembrane region" description="Helical" evidence="5">
    <location>
        <begin position="106"/>
        <end position="128"/>
    </location>
</feature>
<dbReference type="STRING" id="1163617.SCD_n00888"/>
<dbReference type="Pfam" id="PF02674">
    <property type="entry name" value="Colicin_V"/>
    <property type="match status" value="1"/>
</dbReference>
<dbReference type="PANTHER" id="PTHR36926:SF1">
    <property type="entry name" value="COLICIN V PRODUCTION PROTEIN"/>
    <property type="match status" value="1"/>
</dbReference>
<dbReference type="Proteomes" id="UP000015559">
    <property type="component" value="Chromosome"/>
</dbReference>
<proteinExistence type="predicted"/>
<reference evidence="6 7" key="1">
    <citation type="journal article" date="2012" name="Appl. Environ. Microbiol.">
        <title>Draft genome sequence of a psychrotolerant sulfur-oxidizing bacterium, Sulfuricella denitrificans skB26, and proteomic insights into cold adaptation.</title>
        <authorList>
            <person name="Watanabe T."/>
            <person name="Kojima H."/>
            <person name="Fukui M."/>
        </authorList>
    </citation>
    <scope>NUCLEOTIDE SEQUENCE [LARGE SCALE GENOMIC DNA]</scope>
    <source>
        <strain evidence="7">skB26</strain>
    </source>
</reference>
<keyword evidence="7" id="KW-1185">Reference proteome</keyword>
<dbReference type="InterPro" id="IPR052719">
    <property type="entry name" value="CvpA-like"/>
</dbReference>
<feature type="transmembrane region" description="Helical" evidence="5">
    <location>
        <begin position="71"/>
        <end position="94"/>
    </location>
</feature>
<dbReference type="PANTHER" id="PTHR36926">
    <property type="entry name" value="COLICIN V PRODUCTION PROTEIN"/>
    <property type="match status" value="1"/>
</dbReference>
<accession>S6AJN4</accession>
<name>S6AJN4_SULDS</name>
<organism evidence="6 7">
    <name type="scientific">Sulfuricella denitrificans (strain DSM 22764 / NBRC 105220 / skB26)</name>
    <dbReference type="NCBI Taxonomy" id="1163617"/>
    <lineage>
        <taxon>Bacteria</taxon>
        <taxon>Pseudomonadati</taxon>
        <taxon>Pseudomonadota</taxon>
        <taxon>Betaproteobacteria</taxon>
        <taxon>Nitrosomonadales</taxon>
        <taxon>Sulfuricellaceae</taxon>
        <taxon>Sulfuricella</taxon>
    </lineage>
</organism>
<protein>
    <submittedName>
        <fullName evidence="6">Colicin V production protein</fullName>
    </submittedName>
</protein>
<evidence type="ECO:0000256" key="4">
    <source>
        <dbReference type="ARBA" id="ARBA00023136"/>
    </source>
</evidence>
<evidence type="ECO:0000256" key="1">
    <source>
        <dbReference type="ARBA" id="ARBA00004141"/>
    </source>
</evidence>
<sequence>MQNYKMMLFDYTVLAVVGISILLGLLRGLVREALNLLAWVAAFWVANAYTVEIAPMLPEAIPTESVRFVAAFVLLFLGALLMMSLVTIAVTELIKTMKLGTYDKGLGALFGFLRGGLIVLTLVLLAGMTSLPHQGFWRNAMFSAPLEAFAADVKPWLPEGLSKRISYE</sequence>
<keyword evidence="3 5" id="KW-1133">Transmembrane helix</keyword>
<evidence type="ECO:0000313" key="6">
    <source>
        <dbReference type="EMBL" id="BAN34729.1"/>
    </source>
</evidence>
<feature type="transmembrane region" description="Helical" evidence="5">
    <location>
        <begin position="6"/>
        <end position="26"/>
    </location>
</feature>
<dbReference type="GO" id="GO:0016020">
    <property type="term" value="C:membrane"/>
    <property type="evidence" value="ECO:0007669"/>
    <property type="project" value="UniProtKB-SubCell"/>
</dbReference>
<dbReference type="KEGG" id="sdr:SCD_n00888"/>
<dbReference type="HOGENOM" id="CLU_092720_2_2_4"/>
<evidence type="ECO:0000256" key="5">
    <source>
        <dbReference type="SAM" id="Phobius"/>
    </source>
</evidence>
<gene>
    <name evidence="6" type="ORF">SCD_n00888</name>
</gene>
<dbReference type="EMBL" id="AP013066">
    <property type="protein sequence ID" value="BAN34729.1"/>
    <property type="molecule type" value="Genomic_DNA"/>
</dbReference>
<dbReference type="eggNOG" id="COG1286">
    <property type="taxonomic scope" value="Bacteria"/>
</dbReference>
<keyword evidence="2 5" id="KW-0812">Transmembrane</keyword>
<evidence type="ECO:0000256" key="3">
    <source>
        <dbReference type="ARBA" id="ARBA00022989"/>
    </source>
</evidence>
<evidence type="ECO:0000256" key="2">
    <source>
        <dbReference type="ARBA" id="ARBA00022692"/>
    </source>
</evidence>
<dbReference type="AlphaFoldDB" id="S6AJN4"/>
<dbReference type="GO" id="GO:0009403">
    <property type="term" value="P:toxin biosynthetic process"/>
    <property type="evidence" value="ECO:0007669"/>
    <property type="project" value="InterPro"/>
</dbReference>